<dbReference type="Proteomes" id="UP000736856">
    <property type="component" value="Unassembled WGS sequence"/>
</dbReference>
<protein>
    <submittedName>
        <fullName evidence="1">Uncharacterized protein</fullName>
    </submittedName>
</protein>
<proteinExistence type="predicted"/>
<dbReference type="EMBL" id="SEOL01000006">
    <property type="protein sequence ID" value="MBL0849134.1"/>
    <property type="molecule type" value="Genomic_DNA"/>
</dbReference>
<accession>A0A937DM14</accession>
<name>A0A937DM14_9HYPH</name>
<sequence>MKKIGLMLRLNVIDGSLQEARNEGVSLSGRSRGRDVVKEDLNPVEQFNSYSNNCNEHRTNGGYFP</sequence>
<evidence type="ECO:0000313" key="1">
    <source>
        <dbReference type="EMBL" id="MBL0849134.1"/>
    </source>
</evidence>
<comment type="caution">
    <text evidence="1">The sequence shown here is derived from an EMBL/GenBank/DDBJ whole genome shotgun (WGS) entry which is preliminary data.</text>
</comment>
<evidence type="ECO:0000313" key="2">
    <source>
        <dbReference type="Proteomes" id="UP000736856"/>
    </source>
</evidence>
<gene>
    <name evidence="1" type="ORF">EU981_03525</name>
</gene>
<reference evidence="1" key="1">
    <citation type="submission" date="2019-02" db="EMBL/GenBank/DDBJ databases">
        <title>A novel Candidatus Liberibacter species associated with the New Zealand native fuchsia psyllid, Ctenarytaina fuchsiae.</title>
        <authorList>
            <person name="Thompson S.M."/>
            <person name="Jorgensen N."/>
            <person name="David C."/>
            <person name="Bulman S.R."/>
            <person name="Smith G.R."/>
        </authorList>
    </citation>
    <scope>NUCLEOTIDE SEQUENCE</scope>
    <source>
        <strain evidence="1">Oxford</strain>
    </source>
</reference>
<dbReference type="AlphaFoldDB" id="A0A937DM14"/>
<organism evidence="1 2">
    <name type="scientific">Candidatus Liberibacter ctenarytainae</name>
    <dbReference type="NCBI Taxonomy" id="2020335"/>
    <lineage>
        <taxon>Bacteria</taxon>
        <taxon>Pseudomonadati</taxon>
        <taxon>Pseudomonadota</taxon>
        <taxon>Alphaproteobacteria</taxon>
        <taxon>Hyphomicrobiales</taxon>
        <taxon>Rhizobiaceae</taxon>
        <taxon>Liberibacter</taxon>
    </lineage>
</organism>